<dbReference type="EMBL" id="CACTIH010009327">
    <property type="protein sequence ID" value="CAA3029720.1"/>
    <property type="molecule type" value="Genomic_DNA"/>
</dbReference>
<dbReference type="Gramene" id="OE9A090838T1">
    <property type="protein sequence ID" value="OE9A090838C1"/>
    <property type="gene ID" value="OE9A090838"/>
</dbReference>
<dbReference type="OrthoDB" id="1288760at2759"/>
<gene>
    <name evidence="1" type="ORF">OLEA9_A090838</name>
</gene>
<keyword evidence="2" id="KW-1185">Reference proteome</keyword>
<protein>
    <submittedName>
        <fullName evidence="1">Uncharacterized protein</fullName>
    </submittedName>
</protein>
<name>A0A8S0VCZ9_OLEEU</name>
<evidence type="ECO:0000313" key="2">
    <source>
        <dbReference type="Proteomes" id="UP000594638"/>
    </source>
</evidence>
<evidence type="ECO:0000313" key="1">
    <source>
        <dbReference type="EMBL" id="CAA3029720.1"/>
    </source>
</evidence>
<comment type="caution">
    <text evidence="1">The sequence shown here is derived from an EMBL/GenBank/DDBJ whole genome shotgun (WGS) entry which is preliminary data.</text>
</comment>
<sequence length="254" mass="29047">MSNITSTFSPNEVATAVINFLPQMVEVILQPDVKDFIASFQGSMEILRTELGFLITFLGDTAMHLQPTKNIVLDIEALVNEVRSFLFSFLFTVVVFIQGANHTMPHMEGVVEEFELLKKDIEEHYIIVSKMPSVMAPNTALVAFFIVDYVLDDLMDLINNKFDKIVCVYDQIVKLHEELTLLGSSIIDIAVQHNAVHEELVIRTRDIAYEVEYVINSSPPVWYLTLRLPQLIEKIHFIKMVVKEMKNTIEIARM</sequence>
<dbReference type="Proteomes" id="UP000594638">
    <property type="component" value="Unassembled WGS sequence"/>
</dbReference>
<dbReference type="AlphaFoldDB" id="A0A8S0VCZ9"/>
<accession>A0A8S0VCZ9</accession>
<proteinExistence type="predicted"/>
<reference evidence="1 2" key="1">
    <citation type="submission" date="2019-12" db="EMBL/GenBank/DDBJ databases">
        <authorList>
            <person name="Alioto T."/>
            <person name="Alioto T."/>
            <person name="Gomez Garrido J."/>
        </authorList>
    </citation>
    <scope>NUCLEOTIDE SEQUENCE [LARGE SCALE GENOMIC DNA]</scope>
</reference>
<organism evidence="1 2">
    <name type="scientific">Olea europaea subsp. europaea</name>
    <dbReference type="NCBI Taxonomy" id="158383"/>
    <lineage>
        <taxon>Eukaryota</taxon>
        <taxon>Viridiplantae</taxon>
        <taxon>Streptophyta</taxon>
        <taxon>Embryophyta</taxon>
        <taxon>Tracheophyta</taxon>
        <taxon>Spermatophyta</taxon>
        <taxon>Magnoliopsida</taxon>
        <taxon>eudicotyledons</taxon>
        <taxon>Gunneridae</taxon>
        <taxon>Pentapetalae</taxon>
        <taxon>asterids</taxon>
        <taxon>lamiids</taxon>
        <taxon>Lamiales</taxon>
        <taxon>Oleaceae</taxon>
        <taxon>Oleeae</taxon>
        <taxon>Olea</taxon>
    </lineage>
</organism>